<dbReference type="Gene3D" id="3.20.20.70">
    <property type="entry name" value="Aldolase class I"/>
    <property type="match status" value="1"/>
</dbReference>
<keyword evidence="1" id="KW-0479">Metal-binding</keyword>
<dbReference type="SUPFAM" id="SSF102114">
    <property type="entry name" value="Radical SAM enzymes"/>
    <property type="match status" value="1"/>
</dbReference>
<keyword evidence="3" id="KW-1185">Reference proteome</keyword>
<dbReference type="Proteomes" id="UP000199691">
    <property type="component" value="Unassembled WGS sequence"/>
</dbReference>
<dbReference type="STRING" id="641025.SAMN05421507_10740"/>
<evidence type="ECO:0000256" key="1">
    <source>
        <dbReference type="ARBA" id="ARBA00022485"/>
    </source>
</evidence>
<accession>A0A1H0RR85</accession>
<evidence type="ECO:0000313" key="2">
    <source>
        <dbReference type="EMBL" id="SDP31905.1"/>
    </source>
</evidence>
<reference evidence="3" key="1">
    <citation type="submission" date="2016-10" db="EMBL/GenBank/DDBJ databases">
        <authorList>
            <person name="Varghese N."/>
            <person name="Submissions S."/>
        </authorList>
    </citation>
    <scope>NUCLEOTIDE SEQUENCE [LARGE SCALE GENOMIC DNA]</scope>
    <source>
        <strain evidence="3">CGMCC 4.6609</strain>
    </source>
</reference>
<dbReference type="PANTHER" id="PTHR30538:SF0">
    <property type="entry name" value="L-LYSINE 2,3-AMINOMUTASE AQ_1632-RELATED"/>
    <property type="match status" value="1"/>
</dbReference>
<dbReference type="Gene3D" id="6.10.140.1170">
    <property type="match status" value="1"/>
</dbReference>
<dbReference type="RefSeq" id="WP_090098796.1">
    <property type="nucleotide sequence ID" value="NZ_FNIX01000007.1"/>
</dbReference>
<gene>
    <name evidence="2" type="ORF">SAMN05421507_10740</name>
</gene>
<dbReference type="InterPro" id="IPR003739">
    <property type="entry name" value="Lys_aminomutase/Glu_NH3_mut"/>
</dbReference>
<evidence type="ECO:0000313" key="3">
    <source>
        <dbReference type="Proteomes" id="UP000199691"/>
    </source>
</evidence>
<sequence length="462" mass="52868">MTALHDAPTALERLDRQPYTYVRRELVEPDWRRFPGWSHVTEAQWRDAQWQRVNCVKNVKQLRKVAGDLLTDEFYDDLAADQSAFATMSMLIPPQMFNTMAVDADLNPDAFTEAFLNDPVRRYMLPVASDRDPNWPSHPHSQRDSLHEAEMWVVEGLTHRYPTKVLAEMVSTCPQYCGHCTRMDLVGNSTPLIDKHKLSLKPVDRQDQMIEYLKKTPGVRDVVVSGGDVANVPWPQLESFLMRLLDIETVRDVRLATKALAGLPQHWLQPRVVEGLERVARTASRRGVNLAIHTHVNHAQSVTPLVAEAARTALEVGVRDVRNQGVLMKGVNATSDDLLDLCFALQGEANILPYYFYMCDMIPNAEHWRVAVWEAQELQHAIMGYLPGYATPRIVCDVPYVGKRWVHQLAEYDRELGISYWTKNYRTGIELEDPEALDRRHPYYDPISTLGEAGQKWWTDQG</sequence>
<organism evidence="2 3">
    <name type="scientific">Lentzea jiangxiensis</name>
    <dbReference type="NCBI Taxonomy" id="641025"/>
    <lineage>
        <taxon>Bacteria</taxon>
        <taxon>Bacillati</taxon>
        <taxon>Actinomycetota</taxon>
        <taxon>Actinomycetes</taxon>
        <taxon>Pseudonocardiales</taxon>
        <taxon>Pseudonocardiaceae</taxon>
        <taxon>Lentzea</taxon>
    </lineage>
</organism>
<dbReference type="PANTHER" id="PTHR30538">
    <property type="entry name" value="LYSINE 2,3-AMINOMUTASE-RELATED"/>
    <property type="match status" value="1"/>
</dbReference>
<keyword evidence="1" id="KW-0004">4Fe-4S</keyword>
<proteinExistence type="predicted"/>
<keyword evidence="1" id="KW-0411">Iron-sulfur</keyword>
<dbReference type="InterPro" id="IPR058240">
    <property type="entry name" value="rSAM_sf"/>
</dbReference>
<dbReference type="EMBL" id="FNIX01000007">
    <property type="protein sequence ID" value="SDP31905.1"/>
    <property type="molecule type" value="Genomic_DNA"/>
</dbReference>
<dbReference type="OrthoDB" id="9768064at2"/>
<dbReference type="AlphaFoldDB" id="A0A1H0RR85"/>
<dbReference type="InterPro" id="IPR013785">
    <property type="entry name" value="Aldolase_TIM"/>
</dbReference>
<name>A0A1H0RR85_9PSEU</name>
<dbReference type="GO" id="GO:0051539">
    <property type="term" value="F:4 iron, 4 sulfur cluster binding"/>
    <property type="evidence" value="ECO:0007669"/>
    <property type="project" value="UniProtKB-KW"/>
</dbReference>
<keyword evidence="1" id="KW-0408">Iron</keyword>
<protein>
    <submittedName>
        <fullName evidence="2">Lysine 2,3-aminomutase</fullName>
    </submittedName>
</protein>